<organism evidence="2 3">
    <name type="scientific">Zooshikella ganghwensis</name>
    <dbReference type="NCBI Taxonomy" id="202772"/>
    <lineage>
        <taxon>Bacteria</taxon>
        <taxon>Pseudomonadati</taxon>
        <taxon>Pseudomonadota</taxon>
        <taxon>Gammaproteobacteria</taxon>
        <taxon>Oceanospirillales</taxon>
        <taxon>Zooshikellaceae</taxon>
        <taxon>Zooshikella</taxon>
    </lineage>
</organism>
<dbReference type="EMBL" id="NDXW01000001">
    <property type="protein sequence ID" value="RDH42670.1"/>
    <property type="molecule type" value="Genomic_DNA"/>
</dbReference>
<dbReference type="AlphaFoldDB" id="A0A4P9VKI1"/>
<reference evidence="2 3" key="1">
    <citation type="submission" date="2017-04" db="EMBL/GenBank/DDBJ databases">
        <title>Draft genome sequence of Zooshikella ganghwensis VG4 isolated from Red Sea sediments.</title>
        <authorList>
            <person name="Rehman Z."/>
            <person name="Alam I."/>
            <person name="Kamau A."/>
            <person name="Bajic V."/>
            <person name="Leiknes T."/>
        </authorList>
    </citation>
    <scope>NUCLEOTIDE SEQUENCE [LARGE SCALE GENOMIC DNA]</scope>
    <source>
        <strain evidence="2 3">VG4</strain>
    </source>
</reference>
<sequence length="69" mass="7406">MKFTLKHLLMGIAWLVVSMNVSASIDVVTPIGVGCDSEDGTCFAILRESLAGSNCTHKKQLRLNPDSKG</sequence>
<feature type="chain" id="PRO_5020447314" evidence="1">
    <location>
        <begin position="24"/>
        <end position="69"/>
    </location>
</feature>
<dbReference type="RefSeq" id="WP_094786139.1">
    <property type="nucleotide sequence ID" value="NZ_NDXW01000001.1"/>
</dbReference>
<evidence type="ECO:0000313" key="2">
    <source>
        <dbReference type="EMBL" id="RDH42670.1"/>
    </source>
</evidence>
<comment type="caution">
    <text evidence="2">The sequence shown here is derived from an EMBL/GenBank/DDBJ whole genome shotgun (WGS) entry which is preliminary data.</text>
</comment>
<keyword evidence="3" id="KW-1185">Reference proteome</keyword>
<evidence type="ECO:0000256" key="1">
    <source>
        <dbReference type="SAM" id="SignalP"/>
    </source>
</evidence>
<feature type="signal peptide" evidence="1">
    <location>
        <begin position="1"/>
        <end position="23"/>
    </location>
</feature>
<protein>
    <submittedName>
        <fullName evidence="2">Uncharacterized protein</fullName>
    </submittedName>
</protein>
<gene>
    <name evidence="2" type="ORF">B9G39_03980</name>
</gene>
<name>A0A4P9VKI1_9GAMM</name>
<keyword evidence="1" id="KW-0732">Signal</keyword>
<dbReference type="Proteomes" id="UP000257039">
    <property type="component" value="Unassembled WGS sequence"/>
</dbReference>
<accession>A0A4P9VKI1</accession>
<evidence type="ECO:0000313" key="3">
    <source>
        <dbReference type="Proteomes" id="UP000257039"/>
    </source>
</evidence>
<proteinExistence type="predicted"/>